<evidence type="ECO:0000313" key="2">
    <source>
        <dbReference type="Proteomes" id="UP000197153"/>
    </source>
</evidence>
<sequence>MATPFHTQYLALVAEIETRFAVSRWTSGDAHLWPLARMDLYLDLYRQHVADPQAGRPSRVARGLRTLAQPLATLGRRDNVILRPHRADILFLGDGVSVERIDGAWEDRYGEPLMAVLEGDGARCLHLQPGRRTPWRRPTLKIDLIASAARALAPLVRAPLDLPQHAEVVDFLARQGVPAPSLRPERLARRAMGLRARAQALGLVLDIARPRLAFTTTWYAGLGSALALACRRRGILSVDVQHCPQGGRHKAYGWAGVPAQGYTTLPALFWTWDPADAAHISTWTDGHWHQALAGGHPRLGPFLDDADPRTQAWDERFRQAAGGDAQRDILVALQTTGPSAIWDAVADRIAAGPPEWRWWIRRHPAAAPRDDRRHARLLALRGPNIRMESASALPLPALLRHMDAVVSLASGVAAEAVPFGVPALFLSADATGPFGHLAEAGHARVVADLDALIPTLAALPKARSRRAAQIPNLAVGLRRLEAIAASYRALWADA</sequence>
<protein>
    <submittedName>
        <fullName evidence="1">Uncharacterized protein</fullName>
    </submittedName>
</protein>
<proteinExistence type="predicted"/>
<keyword evidence="2" id="KW-1185">Reference proteome</keyword>
<gene>
    <name evidence="1" type="ORF">Y958_24555</name>
</gene>
<dbReference type="KEGG" id="nao:Y958_24555"/>
<organism evidence="1 2">
    <name type="scientific">Nitrospirillum viridazoti CBAmc</name>
    <dbReference type="NCBI Taxonomy" id="1441467"/>
    <lineage>
        <taxon>Bacteria</taxon>
        <taxon>Pseudomonadati</taxon>
        <taxon>Pseudomonadota</taxon>
        <taxon>Alphaproteobacteria</taxon>
        <taxon>Rhodospirillales</taxon>
        <taxon>Azospirillaceae</taxon>
        <taxon>Nitrospirillum</taxon>
        <taxon>Nitrospirillum viridazoti</taxon>
    </lineage>
</organism>
<dbReference type="Proteomes" id="UP000197153">
    <property type="component" value="Chromosome 3"/>
</dbReference>
<dbReference type="AlphaFoldDB" id="A0A248K109"/>
<accession>A0A248K109</accession>
<dbReference type="RefSeq" id="WP_088874543.1">
    <property type="nucleotide sequence ID" value="NZ_CP022112.1"/>
</dbReference>
<reference evidence="1 2" key="1">
    <citation type="submission" date="2017-06" db="EMBL/GenBank/DDBJ databases">
        <title>Complete genome sequence of Nitrospirillum amazonense strain CBAmC, an endophytic nitrogen-fixing and plant growth-promoting bacterium, isolated from sugarcane.</title>
        <authorList>
            <person name="Schwab S."/>
            <person name="dos Santos Teixeira K.R."/>
            <person name="Simoes Araujo J.L."/>
            <person name="Soares Vidal M."/>
            <person name="Borges de Freitas H.R."/>
            <person name="Rivello Crivelaro A.L."/>
            <person name="Bueno de Camargo Nunes A."/>
            <person name="dos Santos C.M."/>
            <person name="Palmeira da Silva Rosa D."/>
            <person name="da Silva Padilha D."/>
            <person name="da Silva E."/>
            <person name="Araujo Terra L."/>
            <person name="Soares Mendes V."/>
            <person name="Farinelli L."/>
            <person name="Magalhaes Cruz L."/>
            <person name="Baldani J.I."/>
        </authorList>
    </citation>
    <scope>NUCLEOTIDE SEQUENCE [LARGE SCALE GENOMIC DNA]</scope>
    <source>
        <strain evidence="1 2">CBAmC</strain>
    </source>
</reference>
<dbReference type="SUPFAM" id="SSF53756">
    <property type="entry name" value="UDP-Glycosyltransferase/glycogen phosphorylase"/>
    <property type="match status" value="1"/>
</dbReference>
<evidence type="ECO:0000313" key="1">
    <source>
        <dbReference type="EMBL" id="ASG24098.1"/>
    </source>
</evidence>
<name>A0A248K109_9PROT</name>
<dbReference type="EMBL" id="CP022112">
    <property type="protein sequence ID" value="ASG24098.1"/>
    <property type="molecule type" value="Genomic_DNA"/>
</dbReference>